<dbReference type="PANTHER" id="PTHR10132:SF14">
    <property type="entry name" value="SARCOGLYCAN ALPHA, ISOFORM C"/>
    <property type="match status" value="1"/>
</dbReference>
<dbReference type="GO" id="GO:0016012">
    <property type="term" value="C:sarcoglycan complex"/>
    <property type="evidence" value="ECO:0007669"/>
    <property type="project" value="InterPro"/>
</dbReference>
<keyword evidence="2" id="KW-1133">Transmembrane helix</keyword>
<proteinExistence type="evidence at transcript level"/>
<keyword evidence="2" id="KW-0472">Membrane</keyword>
<evidence type="ECO:0000256" key="3">
    <source>
        <dbReference type="SAM" id="SignalP"/>
    </source>
</evidence>
<keyword evidence="2" id="KW-0812">Transmembrane</keyword>
<dbReference type="Pfam" id="PF05510">
    <property type="entry name" value="Sarcoglycan_2"/>
    <property type="match status" value="1"/>
</dbReference>
<feature type="compositionally biased region" description="Low complexity" evidence="1">
    <location>
        <begin position="400"/>
        <end position="410"/>
    </location>
</feature>
<evidence type="ECO:0000256" key="1">
    <source>
        <dbReference type="SAM" id="MobiDB-lite"/>
    </source>
</evidence>
<evidence type="ECO:0000259" key="5">
    <source>
        <dbReference type="Pfam" id="PF20989"/>
    </source>
</evidence>
<reference evidence="6" key="1">
    <citation type="submission" date="2018-08" db="EMBL/GenBank/DDBJ databases">
        <authorList>
            <person name="Cornetti L."/>
        </authorList>
    </citation>
    <scope>NUCLEOTIDE SEQUENCE</scope>
    <source>
        <strain evidence="6">IL-KID-3b-11</strain>
    </source>
</reference>
<keyword evidence="3" id="KW-0732">Signal</keyword>
<dbReference type="PANTHER" id="PTHR10132">
    <property type="entry name" value="ALPHA-/EPSILON-SARCOGLYCAN FAMILY MEMBER"/>
    <property type="match status" value="1"/>
</dbReference>
<sequence>MHPATLVEFLFAFLVKYSIAQYQIRTDELFVIPLSPVLFNFTEYNSPEEYTYRAALHNLPDLPKWINLAFNPNLQLGFLYGTPMNEMPLVKLDLIASHILTFDTSSKEVTIDIFPKEEPATRRIKLKIHNLNLEELLDDQKQTKLLDVFRKILWPMSSLDLHFIELYSALAAGGRRPARPQDGEGVIVTVGSNAEFSEVLRELEREVSPLWPLRQCPRDFKKTSAERHFRSKGFLVDWCSFKLVPQNTTLLAVSSAAPPTFESKTERVILKPSQILNEEVDADIWSAPAKWEIPIRSYAEEGVVAVFIPLVVLLLLAALLTAILGIHPEGAETEEGQLYEAVFEELPFLKTKQEAATLKPDISNEVSLRRTRDSTTPSMGRVKRNPLYDSLMGESGTRGSSPFLMSSGSSALPTPVSTLSRPALPTPRSTIGQSERASTLGRPEPPPYNGGTTNK</sequence>
<name>A0A4Y7M0C7_9CRUS</name>
<dbReference type="InterPro" id="IPR048347">
    <property type="entry name" value="Sarcoglycan_C"/>
</dbReference>
<dbReference type="InterPro" id="IPR048346">
    <property type="entry name" value="Sarcoglycan_N"/>
</dbReference>
<gene>
    <name evidence="6" type="primary">EOG090X04W0</name>
</gene>
<evidence type="ECO:0000259" key="4">
    <source>
        <dbReference type="Pfam" id="PF05510"/>
    </source>
</evidence>
<organism evidence="6">
    <name type="scientific">Daphnia atkinsoni</name>
    <dbReference type="NCBI Taxonomy" id="342845"/>
    <lineage>
        <taxon>Eukaryota</taxon>
        <taxon>Metazoa</taxon>
        <taxon>Ecdysozoa</taxon>
        <taxon>Arthropoda</taxon>
        <taxon>Crustacea</taxon>
        <taxon>Branchiopoda</taxon>
        <taxon>Diplostraca</taxon>
        <taxon>Cladocera</taxon>
        <taxon>Anomopoda</taxon>
        <taxon>Daphniidae</taxon>
        <taxon>Daphnia</taxon>
        <taxon>Daphnia atkinsoni group</taxon>
    </lineage>
</organism>
<feature type="compositionally biased region" description="Polar residues" evidence="1">
    <location>
        <begin position="427"/>
        <end position="437"/>
    </location>
</feature>
<feature type="region of interest" description="Disordered" evidence="1">
    <location>
        <begin position="363"/>
        <end position="455"/>
    </location>
</feature>
<feature type="domain" description="Sarcoglycan alpha/epsilon N-terminal" evidence="4">
    <location>
        <begin position="24"/>
        <end position="110"/>
    </location>
</feature>
<feature type="chain" id="PRO_5021379616" evidence="3">
    <location>
        <begin position="21"/>
        <end position="455"/>
    </location>
</feature>
<dbReference type="Pfam" id="PF20989">
    <property type="entry name" value="Sarcoglycan_2_C"/>
    <property type="match status" value="1"/>
</dbReference>
<evidence type="ECO:0000313" key="6">
    <source>
        <dbReference type="EMBL" id="SVE73512.1"/>
    </source>
</evidence>
<feature type="domain" description="Sarcoglycan alpha/epsilon second" evidence="5">
    <location>
        <begin position="121"/>
        <end position="244"/>
    </location>
</feature>
<dbReference type="AlphaFoldDB" id="A0A4Y7M0C7"/>
<accession>A0A4Y7M0C7</accession>
<feature type="compositionally biased region" description="Polar residues" evidence="1">
    <location>
        <begin position="411"/>
        <end position="420"/>
    </location>
</feature>
<dbReference type="InterPro" id="IPR008908">
    <property type="entry name" value="Sarcoglycan_alpha/epsilon"/>
</dbReference>
<evidence type="ECO:0000256" key="2">
    <source>
        <dbReference type="SAM" id="Phobius"/>
    </source>
</evidence>
<protein>
    <submittedName>
        <fullName evidence="6">EOG090X04W0</fullName>
    </submittedName>
</protein>
<feature type="transmembrane region" description="Helical" evidence="2">
    <location>
        <begin position="303"/>
        <end position="326"/>
    </location>
</feature>
<dbReference type="EMBL" id="LR003893">
    <property type="protein sequence ID" value="SVE73512.1"/>
    <property type="molecule type" value="mRNA"/>
</dbReference>
<feature type="signal peptide" evidence="3">
    <location>
        <begin position="1"/>
        <end position="20"/>
    </location>
</feature>